<dbReference type="OrthoDB" id="3132747at2759"/>
<dbReference type="EMBL" id="AVOT02007384">
    <property type="protein sequence ID" value="MBW0483780.1"/>
    <property type="molecule type" value="Genomic_DNA"/>
</dbReference>
<evidence type="ECO:0000259" key="1">
    <source>
        <dbReference type="Pfam" id="PF20515"/>
    </source>
</evidence>
<protein>
    <recommendedName>
        <fullName evidence="1">Tet-like 2OG-Fe(II) oxygenase domain-containing protein</fullName>
    </recommendedName>
</protein>
<evidence type="ECO:0000313" key="2">
    <source>
        <dbReference type="EMBL" id="MBW0483780.1"/>
    </source>
</evidence>
<accession>A0A9Q3CJ77</accession>
<evidence type="ECO:0000313" key="3">
    <source>
        <dbReference type="Proteomes" id="UP000765509"/>
    </source>
</evidence>
<keyword evidence="3" id="KW-1185">Reference proteome</keyword>
<organism evidence="2 3">
    <name type="scientific">Austropuccinia psidii MF-1</name>
    <dbReference type="NCBI Taxonomy" id="1389203"/>
    <lineage>
        <taxon>Eukaryota</taxon>
        <taxon>Fungi</taxon>
        <taxon>Dikarya</taxon>
        <taxon>Basidiomycota</taxon>
        <taxon>Pucciniomycotina</taxon>
        <taxon>Pucciniomycetes</taxon>
        <taxon>Pucciniales</taxon>
        <taxon>Sphaerophragmiaceae</taxon>
        <taxon>Austropuccinia</taxon>
    </lineage>
</organism>
<name>A0A9Q3CJ77_9BASI</name>
<dbReference type="Pfam" id="PF20515">
    <property type="entry name" value="2OG-FeII_Oxy_6"/>
    <property type="match status" value="1"/>
</dbReference>
<reference evidence="2" key="1">
    <citation type="submission" date="2021-03" db="EMBL/GenBank/DDBJ databases">
        <title>Draft genome sequence of rust myrtle Austropuccinia psidii MF-1, a brazilian biotype.</title>
        <authorList>
            <person name="Quecine M.C."/>
            <person name="Pachon D.M.R."/>
            <person name="Bonatelli M.L."/>
            <person name="Correr F.H."/>
            <person name="Franceschini L.M."/>
            <person name="Leite T.F."/>
            <person name="Margarido G.R.A."/>
            <person name="Almeida C.A."/>
            <person name="Ferrarezi J.A."/>
            <person name="Labate C.A."/>
        </authorList>
    </citation>
    <scope>NUCLEOTIDE SEQUENCE</scope>
    <source>
        <strain evidence="2">MF-1</strain>
    </source>
</reference>
<gene>
    <name evidence="2" type="ORF">O181_023495</name>
</gene>
<comment type="caution">
    <text evidence="2">The sequence shown here is derived from an EMBL/GenBank/DDBJ whole genome shotgun (WGS) entry which is preliminary data.</text>
</comment>
<dbReference type="Proteomes" id="UP000765509">
    <property type="component" value="Unassembled WGS sequence"/>
</dbReference>
<proteinExistence type="predicted"/>
<dbReference type="AlphaFoldDB" id="A0A9Q3CJ77"/>
<feature type="domain" description="Tet-like 2OG-Fe(II) oxygenase" evidence="1">
    <location>
        <begin position="7"/>
        <end position="74"/>
    </location>
</feature>
<sequence length="80" mass="9348">MQWTKPQQYDELIYSRISHFSKVAANENQSLMEAAKLPNFSQLEWTSANQKEEFKSFTNAIVTQHGFFNKQHQDLNIVNA</sequence>
<dbReference type="InterPro" id="IPR046798">
    <property type="entry name" value="2OG-FeII_Oxy_6"/>
</dbReference>